<dbReference type="EMBL" id="JAVHJV010000001">
    <property type="protein sequence ID" value="KAK5946579.1"/>
    <property type="molecule type" value="Genomic_DNA"/>
</dbReference>
<dbReference type="PANTHER" id="PTHR31668">
    <property type="entry name" value="GLUCOSE TRANSPORT TRANSCRIPTION REGULATOR RGT1-RELATED-RELATED"/>
    <property type="match status" value="1"/>
</dbReference>
<dbReference type="SUPFAM" id="SSF57701">
    <property type="entry name" value="Zn2/Cys6 DNA-binding domain"/>
    <property type="match status" value="1"/>
</dbReference>
<reference evidence="8 9" key="1">
    <citation type="journal article" date="2023" name="Res Sq">
        <title>Genomic and morphological characterization of Knufia obscura isolated from the Mars 2020 spacecraft assembly facility.</title>
        <authorList>
            <person name="Chander A.M."/>
            <person name="Teixeira M.M."/>
            <person name="Singh N.K."/>
            <person name="Williams M.P."/>
            <person name="Parker C.W."/>
            <person name="Leo P."/>
            <person name="Stajich J.E."/>
            <person name="Torok T."/>
            <person name="Tighe S."/>
            <person name="Mason C.E."/>
            <person name="Venkateswaran K."/>
        </authorList>
    </citation>
    <scope>NUCLEOTIDE SEQUENCE [LARGE SCALE GENOMIC DNA]</scope>
    <source>
        <strain evidence="8 9">CCFEE 5817</strain>
    </source>
</reference>
<keyword evidence="2" id="KW-0805">Transcription regulation</keyword>
<keyword evidence="3" id="KW-0238">DNA-binding</keyword>
<dbReference type="PANTHER" id="PTHR31668:SF29">
    <property type="entry name" value="ZN(2)-C6 FUNGAL-TYPE DOMAIN-CONTAINING PROTEIN"/>
    <property type="match status" value="1"/>
</dbReference>
<dbReference type="Pfam" id="PF04082">
    <property type="entry name" value="Fungal_trans"/>
    <property type="match status" value="1"/>
</dbReference>
<organism evidence="8 9">
    <name type="scientific">Knufia obscura</name>
    <dbReference type="NCBI Taxonomy" id="1635080"/>
    <lineage>
        <taxon>Eukaryota</taxon>
        <taxon>Fungi</taxon>
        <taxon>Dikarya</taxon>
        <taxon>Ascomycota</taxon>
        <taxon>Pezizomycotina</taxon>
        <taxon>Eurotiomycetes</taxon>
        <taxon>Chaetothyriomycetidae</taxon>
        <taxon>Chaetothyriales</taxon>
        <taxon>Trichomeriaceae</taxon>
        <taxon>Knufia</taxon>
    </lineage>
</organism>
<evidence type="ECO:0000256" key="3">
    <source>
        <dbReference type="ARBA" id="ARBA00023125"/>
    </source>
</evidence>
<dbReference type="CDD" id="cd12148">
    <property type="entry name" value="fungal_TF_MHR"/>
    <property type="match status" value="1"/>
</dbReference>
<feature type="compositionally biased region" description="Polar residues" evidence="6">
    <location>
        <begin position="119"/>
        <end position="143"/>
    </location>
</feature>
<accession>A0ABR0S257</accession>
<dbReference type="Proteomes" id="UP001334248">
    <property type="component" value="Unassembled WGS sequence"/>
</dbReference>
<dbReference type="RefSeq" id="XP_064734669.1">
    <property type="nucleotide sequence ID" value="XM_064869172.1"/>
</dbReference>
<dbReference type="Pfam" id="PF00172">
    <property type="entry name" value="Zn_clus"/>
    <property type="match status" value="1"/>
</dbReference>
<dbReference type="InterPro" id="IPR050797">
    <property type="entry name" value="Carb_Metab_Trans_Reg"/>
</dbReference>
<dbReference type="InterPro" id="IPR001138">
    <property type="entry name" value="Zn2Cys6_DnaBD"/>
</dbReference>
<feature type="region of interest" description="Disordered" evidence="6">
    <location>
        <begin position="1"/>
        <end position="41"/>
    </location>
</feature>
<evidence type="ECO:0000256" key="2">
    <source>
        <dbReference type="ARBA" id="ARBA00023015"/>
    </source>
</evidence>
<evidence type="ECO:0000313" key="9">
    <source>
        <dbReference type="Proteomes" id="UP001334248"/>
    </source>
</evidence>
<evidence type="ECO:0000259" key="7">
    <source>
        <dbReference type="PROSITE" id="PS50048"/>
    </source>
</evidence>
<proteinExistence type="predicted"/>
<protein>
    <recommendedName>
        <fullName evidence="7">Zn(2)-C6 fungal-type domain-containing protein</fullName>
    </recommendedName>
</protein>
<evidence type="ECO:0000313" key="8">
    <source>
        <dbReference type="EMBL" id="KAK5946579.1"/>
    </source>
</evidence>
<dbReference type="Gene3D" id="4.10.240.10">
    <property type="entry name" value="Zn(2)-C6 fungal-type DNA-binding domain"/>
    <property type="match status" value="1"/>
</dbReference>
<feature type="region of interest" description="Disordered" evidence="6">
    <location>
        <begin position="119"/>
        <end position="151"/>
    </location>
</feature>
<dbReference type="InterPro" id="IPR007219">
    <property type="entry name" value="XnlR_reg_dom"/>
</dbReference>
<sequence>MEGNSKLTPPASATPTDSKPESPQANDHIAHQAPSKLPPCDQCRRRKVKCQQSNQGSCDRCLQSSLTCTREIQRKKRGPKKGSGSVIAKLRGESEHGRVQETGLPPFNLQSLDMQLPGSRQRTYTNGSVNSSPLGSPIASQYSDYGPTTDPLNMPRSVPLGFGDEISTLSNGGFSYAGIQLPSAWQIADDQPLLQYPAQTSADGYLSVNDLAHQIFQEPTAMTDSAPYPQPSVTSAAIGRPNSIDAILTGSAPATVPSEAVSNASSPRPAHGPKYLYRSNSGQSQVEPRLMALASEIGVSAQLLSQCVKQWFRHIYPIHPILHEATFMKMLNKAEELSIQDKILVLSLCAVTVTHAAPPSDLTLQNKQDLGRELLRQCLHLRHTYEWIETATLTTIVSSFCLCITYFEIKQVRSHHFFLREAIGFAREMHADTARLTEDPIELICRRRMLALLFITERGCAILRNKPISMMRLPHIPKHYFDEHDEVVLAGFTSLCNLFSTLDEKFVQLWYANDPEEVLETSPIENVAAIQHELNKLSFANVRMTDIQKADVLITQQWLRLIFWQASMRQGLISSTATDEVFFYNYPIVIARDLCQVMRGMEYAAILVHGLGIFEKVFEVSVHSLYHQCLFTDRLSISYTLMDALTLVKVDWATSNDLRYLFGCLSASPNSHSTYVKVLENKINLEKSGARNPANPTGETFGR</sequence>
<name>A0ABR0S257_9EURO</name>
<keyword evidence="9" id="KW-1185">Reference proteome</keyword>
<evidence type="ECO:0000256" key="6">
    <source>
        <dbReference type="SAM" id="MobiDB-lite"/>
    </source>
</evidence>
<evidence type="ECO:0000256" key="4">
    <source>
        <dbReference type="ARBA" id="ARBA00023163"/>
    </source>
</evidence>
<keyword evidence="4" id="KW-0804">Transcription</keyword>
<dbReference type="GeneID" id="89994171"/>
<feature type="region of interest" description="Disordered" evidence="6">
    <location>
        <begin position="257"/>
        <end position="279"/>
    </location>
</feature>
<keyword evidence="1" id="KW-0479">Metal-binding</keyword>
<evidence type="ECO:0000256" key="5">
    <source>
        <dbReference type="ARBA" id="ARBA00023242"/>
    </source>
</evidence>
<evidence type="ECO:0000256" key="1">
    <source>
        <dbReference type="ARBA" id="ARBA00022723"/>
    </source>
</evidence>
<feature type="domain" description="Zn(2)-C6 fungal-type" evidence="7">
    <location>
        <begin position="39"/>
        <end position="70"/>
    </location>
</feature>
<dbReference type="InterPro" id="IPR036864">
    <property type="entry name" value="Zn2-C6_fun-type_DNA-bd_sf"/>
</dbReference>
<dbReference type="SMART" id="SM00066">
    <property type="entry name" value="GAL4"/>
    <property type="match status" value="1"/>
</dbReference>
<dbReference type="CDD" id="cd00067">
    <property type="entry name" value="GAL4"/>
    <property type="match status" value="1"/>
</dbReference>
<feature type="compositionally biased region" description="Polar residues" evidence="6">
    <location>
        <begin position="1"/>
        <end position="25"/>
    </location>
</feature>
<keyword evidence="5" id="KW-0539">Nucleus</keyword>
<comment type="caution">
    <text evidence="8">The sequence shown here is derived from an EMBL/GenBank/DDBJ whole genome shotgun (WGS) entry which is preliminary data.</text>
</comment>
<gene>
    <name evidence="8" type="ORF">PMZ80_000722</name>
</gene>
<dbReference type="PROSITE" id="PS50048">
    <property type="entry name" value="ZN2_CY6_FUNGAL_2"/>
    <property type="match status" value="1"/>
</dbReference>